<dbReference type="Gene3D" id="2.115.10.20">
    <property type="entry name" value="Glycosyl hydrolase domain, family 43"/>
    <property type="match status" value="1"/>
</dbReference>
<protein>
    <submittedName>
        <fullName evidence="2">Uncharacterized protein</fullName>
    </submittedName>
</protein>
<dbReference type="EMBL" id="JBEXPZ010000001">
    <property type="protein sequence ID" value="MET9843176.1"/>
    <property type="molecule type" value="Genomic_DNA"/>
</dbReference>
<feature type="compositionally biased region" description="Basic residues" evidence="1">
    <location>
        <begin position="60"/>
        <end position="69"/>
    </location>
</feature>
<feature type="region of interest" description="Disordered" evidence="1">
    <location>
        <begin position="46"/>
        <end position="85"/>
    </location>
</feature>
<gene>
    <name evidence="2" type="ORF">ABZZ21_01045</name>
</gene>
<keyword evidence="3" id="KW-1185">Reference proteome</keyword>
<proteinExistence type="predicted"/>
<name>A0ABV2UNP9_9ACTN</name>
<evidence type="ECO:0000313" key="2">
    <source>
        <dbReference type="EMBL" id="MET9843176.1"/>
    </source>
</evidence>
<evidence type="ECO:0000313" key="3">
    <source>
        <dbReference type="Proteomes" id="UP001550210"/>
    </source>
</evidence>
<dbReference type="InterPro" id="IPR023296">
    <property type="entry name" value="Glyco_hydro_beta-prop_sf"/>
</dbReference>
<accession>A0ABV2UNP9</accession>
<comment type="caution">
    <text evidence="2">The sequence shown here is derived from an EMBL/GenBank/DDBJ whole genome shotgun (WGS) entry which is preliminary data.</text>
</comment>
<dbReference type="RefSeq" id="WP_355390644.1">
    <property type="nucleotide sequence ID" value="NZ_JBEXPZ010000001.1"/>
</dbReference>
<sequence length="85" mass="8985">MMPNGLVENFIDTAPTADGGTRFGGTLARTLAVSLKGSRTKPIRQLDCGFIPSPTDSRATRHGRSRRSWPRGGCATATGPGAGRW</sequence>
<feature type="compositionally biased region" description="Low complexity" evidence="1">
    <location>
        <begin position="70"/>
        <end position="79"/>
    </location>
</feature>
<evidence type="ECO:0000256" key="1">
    <source>
        <dbReference type="SAM" id="MobiDB-lite"/>
    </source>
</evidence>
<reference evidence="2 3" key="1">
    <citation type="submission" date="2024-06" db="EMBL/GenBank/DDBJ databases">
        <title>The Natural Products Discovery Center: Release of the First 8490 Sequenced Strains for Exploring Actinobacteria Biosynthetic Diversity.</title>
        <authorList>
            <person name="Kalkreuter E."/>
            <person name="Kautsar S.A."/>
            <person name="Yang D."/>
            <person name="Bader C.D."/>
            <person name="Teijaro C.N."/>
            <person name="Fluegel L."/>
            <person name="Davis C.M."/>
            <person name="Simpson J.R."/>
            <person name="Lauterbach L."/>
            <person name="Steele A.D."/>
            <person name="Gui C."/>
            <person name="Meng S."/>
            <person name="Li G."/>
            <person name="Viehrig K."/>
            <person name="Ye F."/>
            <person name="Su P."/>
            <person name="Kiefer A.F."/>
            <person name="Nichols A."/>
            <person name="Cepeda A.J."/>
            <person name="Yan W."/>
            <person name="Fan B."/>
            <person name="Jiang Y."/>
            <person name="Adhikari A."/>
            <person name="Zheng C.-J."/>
            <person name="Schuster L."/>
            <person name="Cowan T.M."/>
            <person name="Smanski M.J."/>
            <person name="Chevrette M.G."/>
            <person name="De Carvalho L.P.S."/>
            <person name="Shen B."/>
        </authorList>
    </citation>
    <scope>NUCLEOTIDE SEQUENCE [LARGE SCALE GENOMIC DNA]</scope>
    <source>
        <strain evidence="2 3">NPDC006434</strain>
    </source>
</reference>
<organism evidence="2 3">
    <name type="scientific">Streptomyces ossamyceticus</name>
    <dbReference type="NCBI Taxonomy" id="249581"/>
    <lineage>
        <taxon>Bacteria</taxon>
        <taxon>Bacillati</taxon>
        <taxon>Actinomycetota</taxon>
        <taxon>Actinomycetes</taxon>
        <taxon>Kitasatosporales</taxon>
        <taxon>Streptomycetaceae</taxon>
        <taxon>Streptomyces</taxon>
    </lineage>
</organism>
<dbReference type="Proteomes" id="UP001550210">
    <property type="component" value="Unassembled WGS sequence"/>
</dbReference>